<gene>
    <name evidence="2" type="ORF">A3K87_19535</name>
</gene>
<protein>
    <recommendedName>
        <fullName evidence="1">SidM N-terminal domain-containing protein</fullName>
    </recommendedName>
</protein>
<evidence type="ECO:0000313" key="3">
    <source>
        <dbReference type="Proteomes" id="UP000077852"/>
    </source>
</evidence>
<dbReference type="EMBL" id="LVHG01000053">
    <property type="protein sequence ID" value="OAK62080.1"/>
    <property type="molecule type" value="Genomic_DNA"/>
</dbReference>
<evidence type="ECO:0000313" key="2">
    <source>
        <dbReference type="EMBL" id="OAK62080.1"/>
    </source>
</evidence>
<proteinExistence type="predicted"/>
<dbReference type="InterPro" id="IPR048717">
    <property type="entry name" value="SidM_N"/>
</dbReference>
<dbReference type="Gene3D" id="1.10.357.170">
    <property type="match status" value="1"/>
</dbReference>
<dbReference type="Pfam" id="PF20879">
    <property type="entry name" value="SidM_N"/>
    <property type="match status" value="1"/>
</dbReference>
<feature type="domain" description="SidM N-terminal" evidence="1">
    <location>
        <begin position="87"/>
        <end position="210"/>
    </location>
</feature>
<comment type="caution">
    <text evidence="2">The sequence shown here is derived from an EMBL/GenBank/DDBJ whole genome shotgun (WGS) entry which is preliminary data.</text>
</comment>
<sequence>MRQIFPRCPGPRDLYSPDATTGQAMAPVCPWCRKEDRNTHFDPARLQVRAVQVESHSPVLQRPEAAEPAQARSVMTRWFLASLYVDAIGRLPSPDSLAFCVTGSLARLNAAPVSDIECFVILKDPSAAVRMKAVGRVFRKKLLATVPHDPAGRAGDPAGIDPVTLCDGPAEIRNLIVQRNMDRLIHPLLNAQVAFGNRELLAELCDLLKNAASPDLRAQGLSDLKACFHDCQPSRLPGSFGGLVAMDLERDLARPLALCVNGLARYNGIDAIGVRAQAHELRTAKVISAPVHEMIIACSEALERICAASQLACLGHHPDTLDVGSEAEVPGELMKVAAQVNCLQHIASRYLEWLDSGTPVIFGNESPFLSKSPATYYGV</sequence>
<organism evidence="2 3">
    <name type="scientific">Variovorax paradoxus</name>
    <dbReference type="NCBI Taxonomy" id="34073"/>
    <lineage>
        <taxon>Bacteria</taxon>
        <taxon>Pseudomonadati</taxon>
        <taxon>Pseudomonadota</taxon>
        <taxon>Betaproteobacteria</taxon>
        <taxon>Burkholderiales</taxon>
        <taxon>Comamonadaceae</taxon>
        <taxon>Variovorax</taxon>
    </lineage>
</organism>
<evidence type="ECO:0000259" key="1">
    <source>
        <dbReference type="Pfam" id="PF20879"/>
    </source>
</evidence>
<accession>A0AA91DLV2</accession>
<name>A0AA91DLV2_VARPD</name>
<dbReference type="Proteomes" id="UP000077852">
    <property type="component" value="Unassembled WGS sequence"/>
</dbReference>
<reference evidence="2 3" key="1">
    <citation type="submission" date="2016-03" db="EMBL/GenBank/DDBJ databases">
        <title>Genome sequence of Variovorax paradoxus KB5.</title>
        <authorList>
            <person name="Jeong H."/>
            <person name="Hong C.E."/>
            <person name="Jo S.H."/>
            <person name="Park J.M."/>
        </authorList>
    </citation>
    <scope>NUCLEOTIDE SEQUENCE [LARGE SCALE GENOMIC DNA]</scope>
    <source>
        <strain evidence="2 3">KB5</strain>
    </source>
</reference>
<dbReference type="AlphaFoldDB" id="A0AA91DLV2"/>